<dbReference type="PROSITE" id="PS50263">
    <property type="entry name" value="CN_HYDROLASE"/>
    <property type="match status" value="1"/>
</dbReference>
<dbReference type="GO" id="GO:0003952">
    <property type="term" value="F:NAD+ synthase (glutamine-hydrolyzing) activity"/>
    <property type="evidence" value="ECO:0007669"/>
    <property type="project" value="UniProtKB-UniRule"/>
</dbReference>
<evidence type="ECO:0000256" key="1">
    <source>
        <dbReference type="ARBA" id="ARBA00005188"/>
    </source>
</evidence>
<comment type="similarity">
    <text evidence="2 7 8">In the C-terminal section; belongs to the NAD synthetase family.</text>
</comment>
<dbReference type="CDD" id="cd00553">
    <property type="entry name" value="NAD_synthase"/>
    <property type="match status" value="1"/>
</dbReference>
<dbReference type="PANTHER" id="PTHR23090">
    <property type="entry name" value="NH 3 /GLUTAMINE-DEPENDENT NAD + SYNTHETASE"/>
    <property type="match status" value="1"/>
</dbReference>
<evidence type="ECO:0000313" key="14">
    <source>
        <dbReference type="Proteomes" id="UP000435837"/>
    </source>
</evidence>
<reference evidence="13 14" key="1">
    <citation type="submission" date="2019-12" db="EMBL/GenBank/DDBJ databases">
        <title>Whole genome shotgun sequence of Streptomyces caniferus NBRC 15389.</title>
        <authorList>
            <person name="Ichikawa N."/>
            <person name="Kimura A."/>
            <person name="Kitahashi Y."/>
            <person name="Komaki H."/>
            <person name="Tamura T."/>
        </authorList>
    </citation>
    <scope>NUCLEOTIDE SEQUENCE [LARGE SCALE GENOMIC DNA]</scope>
    <source>
        <strain evidence="13 14">NBRC 15389</strain>
    </source>
</reference>
<feature type="binding site" evidence="7">
    <location>
        <position position="191"/>
    </location>
    <ligand>
        <name>L-glutamine</name>
        <dbReference type="ChEBI" id="CHEBI:58359"/>
    </ligand>
</feature>
<organism evidence="13 14">
    <name type="scientific">Streptomyces caniferus</name>
    <dbReference type="NCBI Taxonomy" id="285557"/>
    <lineage>
        <taxon>Bacteria</taxon>
        <taxon>Bacillati</taxon>
        <taxon>Actinomycetota</taxon>
        <taxon>Actinomycetes</taxon>
        <taxon>Kitasatosporales</taxon>
        <taxon>Streptomycetaceae</taxon>
        <taxon>Streptomyces</taxon>
    </lineage>
</organism>
<feature type="binding site" evidence="7">
    <location>
        <begin position="390"/>
        <end position="397"/>
    </location>
    <ligand>
        <name>ATP</name>
        <dbReference type="ChEBI" id="CHEBI:30616"/>
    </ligand>
</feature>
<keyword evidence="4 7" id="KW-0547">Nucleotide-binding</keyword>
<dbReference type="HAMAP" id="MF_02090">
    <property type="entry name" value="NadE_glutamine_dep"/>
    <property type="match status" value="1"/>
</dbReference>
<evidence type="ECO:0000256" key="11">
    <source>
        <dbReference type="SAM" id="MobiDB-lite"/>
    </source>
</evidence>
<dbReference type="Pfam" id="PF02540">
    <property type="entry name" value="NAD_synthase"/>
    <property type="match status" value="1"/>
</dbReference>
<dbReference type="AlphaFoldDB" id="A0A640SFA2"/>
<comment type="caution">
    <text evidence="13">The sequence shown here is derived from an EMBL/GenBank/DDBJ whole genome shotgun (WGS) entry which is preliminary data.</text>
</comment>
<comment type="pathway">
    <text evidence="1 7 8">Cofactor biosynthesis; NAD(+) biosynthesis; NAD(+) from deamido-NAD(+) (L-Gln route): step 1/1.</text>
</comment>
<dbReference type="GO" id="GO:0005737">
    <property type="term" value="C:cytoplasm"/>
    <property type="evidence" value="ECO:0007669"/>
    <property type="project" value="InterPro"/>
</dbReference>
<comment type="catalytic activity">
    <reaction evidence="7 8">
        <text>deamido-NAD(+) + L-glutamine + ATP + H2O = L-glutamate + AMP + diphosphate + NAD(+) + H(+)</text>
        <dbReference type="Rhea" id="RHEA:24384"/>
        <dbReference type="ChEBI" id="CHEBI:15377"/>
        <dbReference type="ChEBI" id="CHEBI:15378"/>
        <dbReference type="ChEBI" id="CHEBI:29985"/>
        <dbReference type="ChEBI" id="CHEBI:30616"/>
        <dbReference type="ChEBI" id="CHEBI:33019"/>
        <dbReference type="ChEBI" id="CHEBI:57540"/>
        <dbReference type="ChEBI" id="CHEBI:58359"/>
        <dbReference type="ChEBI" id="CHEBI:58437"/>
        <dbReference type="ChEBI" id="CHEBI:456215"/>
        <dbReference type="EC" id="6.3.5.1"/>
    </reaction>
</comment>
<dbReference type="PANTHER" id="PTHR23090:SF9">
    <property type="entry name" value="GLUTAMINE-DEPENDENT NAD(+) SYNTHETASE"/>
    <property type="match status" value="1"/>
</dbReference>
<dbReference type="GO" id="GO:0004359">
    <property type="term" value="F:glutaminase activity"/>
    <property type="evidence" value="ECO:0007669"/>
    <property type="project" value="InterPro"/>
</dbReference>
<protein>
    <recommendedName>
        <fullName evidence="7 8">Glutamine-dependent NAD(+) synthetase</fullName>
        <ecNumber evidence="7 8">6.3.5.1</ecNumber>
    </recommendedName>
    <alternativeName>
        <fullName evidence="7 8">NAD(+) synthase [glutamine-hydrolyzing]</fullName>
    </alternativeName>
</protein>
<feature type="region of interest" description="Disordered" evidence="11">
    <location>
        <begin position="1"/>
        <end position="57"/>
    </location>
</feature>
<feature type="region of interest" description="Disordered" evidence="11">
    <location>
        <begin position="535"/>
        <end position="563"/>
    </location>
</feature>
<dbReference type="InterPro" id="IPR022310">
    <property type="entry name" value="NAD/GMP_synthase"/>
</dbReference>
<comment type="function">
    <text evidence="7">Catalyzes the ATP-dependent amidation of deamido-NAD to form NAD. Uses L-glutamine as a nitrogen source.</text>
</comment>
<feature type="domain" description="CN hydrolase" evidence="12">
    <location>
        <begin position="56"/>
        <end position="318"/>
    </location>
</feature>
<evidence type="ECO:0000256" key="10">
    <source>
        <dbReference type="RuleBase" id="RU003811"/>
    </source>
</evidence>
<comment type="caution">
    <text evidence="7">Lacks conserved residue(s) required for the propagation of feature annotation.</text>
</comment>
<evidence type="ECO:0000256" key="8">
    <source>
        <dbReference type="PIRNR" id="PIRNR006630"/>
    </source>
</evidence>
<dbReference type="EMBL" id="BLIN01000005">
    <property type="protein sequence ID" value="GFE09524.1"/>
    <property type="molecule type" value="Genomic_DNA"/>
</dbReference>
<feature type="active site" description="Proton acceptor" evidence="9">
    <location>
        <position position="103"/>
    </location>
</feature>
<name>A0A640SFA2_9ACTN</name>
<feature type="binding site" evidence="7">
    <location>
        <position position="467"/>
    </location>
    <ligand>
        <name>deamido-NAD(+)</name>
        <dbReference type="ChEBI" id="CHEBI:58437"/>
        <note>ligand shared between two neighboring subunits</note>
    </ligand>
</feature>
<evidence type="ECO:0000256" key="3">
    <source>
        <dbReference type="ARBA" id="ARBA00022598"/>
    </source>
</evidence>
<comment type="similarity">
    <text evidence="10">Belongs to the NAD synthetase family.</text>
</comment>
<dbReference type="SUPFAM" id="SSF52402">
    <property type="entry name" value="Adenine nucleotide alpha hydrolases-like"/>
    <property type="match status" value="1"/>
</dbReference>
<evidence type="ECO:0000256" key="4">
    <source>
        <dbReference type="ARBA" id="ARBA00022741"/>
    </source>
</evidence>
<dbReference type="GO" id="GO:0000257">
    <property type="term" value="F:nitrilase activity"/>
    <property type="evidence" value="ECO:0007669"/>
    <property type="project" value="UniProtKB-ARBA"/>
</dbReference>
<gene>
    <name evidence="7" type="primary">nadE</name>
    <name evidence="13" type="ORF">Scani_57920</name>
</gene>
<keyword evidence="5 7" id="KW-0067">ATP-binding</keyword>
<dbReference type="FunFam" id="3.40.50.620:FF:000106">
    <property type="entry name" value="Glutamine-dependent NAD(+) synthetase"/>
    <property type="match status" value="1"/>
</dbReference>
<dbReference type="InterPro" id="IPR000132">
    <property type="entry name" value="Nitrilase/CN_hydratase_CS"/>
</dbReference>
<feature type="compositionally biased region" description="Basic and acidic residues" evidence="11">
    <location>
        <begin position="44"/>
        <end position="56"/>
    </location>
</feature>
<dbReference type="InterPro" id="IPR003694">
    <property type="entry name" value="NAD_synthase"/>
</dbReference>
<dbReference type="InterPro" id="IPR014729">
    <property type="entry name" value="Rossmann-like_a/b/a_fold"/>
</dbReference>
<dbReference type="GO" id="GO:0005524">
    <property type="term" value="F:ATP binding"/>
    <property type="evidence" value="ECO:0007669"/>
    <property type="project" value="UniProtKB-UniRule"/>
</dbReference>
<dbReference type="Pfam" id="PF00795">
    <property type="entry name" value="CN_hydrolase"/>
    <property type="match status" value="1"/>
</dbReference>
<evidence type="ECO:0000256" key="9">
    <source>
        <dbReference type="PROSITE-ProRule" id="PRU10139"/>
    </source>
</evidence>
<dbReference type="InterPro" id="IPR036526">
    <property type="entry name" value="C-N_Hydrolase_sf"/>
</dbReference>
<proteinExistence type="inferred from homology"/>
<evidence type="ECO:0000256" key="5">
    <source>
        <dbReference type="ARBA" id="ARBA00022840"/>
    </source>
</evidence>
<dbReference type="SUPFAM" id="SSF56317">
    <property type="entry name" value="Carbon-nitrogen hydrolase"/>
    <property type="match status" value="1"/>
</dbReference>
<evidence type="ECO:0000256" key="6">
    <source>
        <dbReference type="ARBA" id="ARBA00023027"/>
    </source>
</evidence>
<dbReference type="Gene3D" id="3.40.50.620">
    <property type="entry name" value="HUPs"/>
    <property type="match status" value="1"/>
</dbReference>
<evidence type="ECO:0000256" key="2">
    <source>
        <dbReference type="ARBA" id="ARBA00007145"/>
    </source>
</evidence>
<feature type="binding site" evidence="7">
    <location>
        <position position="248"/>
    </location>
    <ligand>
        <name>L-glutamine</name>
        <dbReference type="ChEBI" id="CHEBI:58359"/>
    </ligand>
</feature>
<evidence type="ECO:0000259" key="12">
    <source>
        <dbReference type="PROSITE" id="PS50263"/>
    </source>
</evidence>
<dbReference type="GO" id="GO:0008795">
    <property type="term" value="F:NAD+ synthase activity"/>
    <property type="evidence" value="ECO:0007669"/>
    <property type="project" value="UniProtKB-UniRule"/>
</dbReference>
<dbReference type="GO" id="GO:0009435">
    <property type="term" value="P:NAD+ biosynthetic process"/>
    <property type="evidence" value="ECO:0007669"/>
    <property type="project" value="UniProtKB-UniRule"/>
</dbReference>
<dbReference type="PIRSF" id="PIRSF006630">
    <property type="entry name" value="NADS_GAT"/>
    <property type="match status" value="1"/>
</dbReference>
<feature type="active site" description="Proton acceptor; for glutaminase activity" evidence="7">
    <location>
        <position position="103"/>
    </location>
</feature>
<dbReference type="CDD" id="cd07570">
    <property type="entry name" value="GAT_Gln-NAD-synth"/>
    <property type="match status" value="1"/>
</dbReference>
<feature type="active site" description="For glutaminase activity" evidence="7">
    <location>
        <position position="185"/>
    </location>
</feature>
<dbReference type="InterPro" id="IPR014445">
    <property type="entry name" value="Gln-dep_NAD_synthase"/>
</dbReference>
<dbReference type="PROSITE" id="PS00920">
    <property type="entry name" value="NITRIL_CHT_1"/>
    <property type="match status" value="1"/>
</dbReference>
<dbReference type="UniPathway" id="UPA00253">
    <property type="reaction ID" value="UER00334"/>
</dbReference>
<feature type="binding site" evidence="7">
    <location>
        <position position="496"/>
    </location>
    <ligand>
        <name>deamido-NAD(+)</name>
        <dbReference type="ChEBI" id="CHEBI:58437"/>
        <note>ligand shared between two neighboring subunits</note>
    </ligand>
</feature>
<dbReference type="Gene3D" id="3.60.110.10">
    <property type="entry name" value="Carbon-nitrogen hydrolase"/>
    <property type="match status" value="1"/>
</dbReference>
<sequence>MAGVPGARVTGGPGRAAGVPGACRERVSGPPPRSRVTRPKHGRHAFDPPLRQKDDYTGGVPQLRLALNQIDSCVGALDRNAETILRWTRHAADQGAHLVAFPEMALTGYPVEDLALRPSFVEASREALRTLAGRLASQGLGDLPVIVGYLDRGAQAKPRYGRPAGAPQNAAAVLYGGEVALSFAKHHLPNYGVFDEYRYFVPGDTLPVVRVHGVDVALAICEDLWQDGGRVPAACSAGAGLLLSVNASPYERDKDDTRLELVRRRAREAGCTTAYLAMIGGQDELVFDGDSIVVDRDGTVIARAPQFAEGCVLVDLDLPAAAPVPPAGVLNDGLRVDHRTLTPDPLPPYPPETLGGEAERLTDLEEIYTALVVGLRAYVAKNGFRSVVLGLSGGIDSALVATLACDALGAEHVHAVAMPSRYSSEHSLTDAAELARRTGLAFRTVPIGPMFDAYMTALPLTGLAEENLQSRLRGTTLMALSNQEGHLVLAPGNKSELACGYSTLYGDSVGGYGPIKDVYKSVVYQLAHWRNQAAADRGQTPPIPENTLTKPPSAELRPGQVDTDSLPDYDVLDRILALYVDHDRGREDITAQGFDEALVTRVLRMVDHAEYKRRQYPPGPKISAKGFGKDRRLPITNHWREGA</sequence>
<accession>A0A640SFA2</accession>
<feature type="binding site" evidence="7">
    <location>
        <position position="254"/>
    </location>
    <ligand>
        <name>L-glutamine</name>
        <dbReference type="ChEBI" id="CHEBI:58359"/>
    </ligand>
</feature>
<feature type="active site" description="Nucleophile; for glutaminase activity" evidence="7">
    <location>
        <position position="221"/>
    </location>
</feature>
<feature type="binding site" evidence="7">
    <location>
        <position position="612"/>
    </location>
    <ligand>
        <name>deamido-NAD(+)</name>
        <dbReference type="ChEBI" id="CHEBI:58437"/>
        <note>ligand shared between two neighboring subunits</note>
    </ligand>
</feature>
<dbReference type="NCBIfam" id="NF010588">
    <property type="entry name" value="PRK13981.1"/>
    <property type="match status" value="1"/>
</dbReference>
<dbReference type="EC" id="6.3.5.1" evidence="7 8"/>
<keyword evidence="6 7" id="KW-0520">NAD</keyword>
<evidence type="ECO:0000313" key="13">
    <source>
        <dbReference type="EMBL" id="GFE09524.1"/>
    </source>
</evidence>
<keyword evidence="3 7" id="KW-0436">Ligase</keyword>
<evidence type="ECO:0000256" key="7">
    <source>
        <dbReference type="HAMAP-Rule" id="MF_02090"/>
    </source>
</evidence>
<dbReference type="NCBIfam" id="TIGR00552">
    <property type="entry name" value="nadE"/>
    <property type="match status" value="1"/>
</dbReference>
<dbReference type="Proteomes" id="UP000435837">
    <property type="component" value="Unassembled WGS sequence"/>
</dbReference>
<dbReference type="InterPro" id="IPR003010">
    <property type="entry name" value="C-N_Hydrolase"/>
</dbReference>